<evidence type="ECO:0000256" key="1">
    <source>
        <dbReference type="SAM" id="MobiDB-lite"/>
    </source>
</evidence>
<dbReference type="AlphaFoldDB" id="A0A4C1Y5L3"/>
<gene>
    <name evidence="2" type="ORF">EVAR_57076_1</name>
</gene>
<sequence>MRPILITLMNGWKKNEIITNKTKFKDGYISEDFPKEVLLKRKELQKLVLVVQERNKGNFSIIKDDKHIVKEREETSNIDKCKRQDSYSPNNLQRSKKHYVSSKTNRINAFDMMRGRNNSLSTFTAPSEHSA</sequence>
<organism evidence="2 3">
    <name type="scientific">Eumeta variegata</name>
    <name type="common">Bagworm moth</name>
    <name type="synonym">Eumeta japonica</name>
    <dbReference type="NCBI Taxonomy" id="151549"/>
    <lineage>
        <taxon>Eukaryota</taxon>
        <taxon>Metazoa</taxon>
        <taxon>Ecdysozoa</taxon>
        <taxon>Arthropoda</taxon>
        <taxon>Hexapoda</taxon>
        <taxon>Insecta</taxon>
        <taxon>Pterygota</taxon>
        <taxon>Neoptera</taxon>
        <taxon>Endopterygota</taxon>
        <taxon>Lepidoptera</taxon>
        <taxon>Glossata</taxon>
        <taxon>Ditrysia</taxon>
        <taxon>Tineoidea</taxon>
        <taxon>Psychidae</taxon>
        <taxon>Oiketicinae</taxon>
        <taxon>Eumeta</taxon>
    </lineage>
</organism>
<dbReference type="Proteomes" id="UP000299102">
    <property type="component" value="Unassembled WGS sequence"/>
</dbReference>
<accession>A0A4C1Y5L3</accession>
<dbReference type="EMBL" id="BGZK01001111">
    <property type="protein sequence ID" value="GBP71511.1"/>
    <property type="molecule type" value="Genomic_DNA"/>
</dbReference>
<feature type="region of interest" description="Disordered" evidence="1">
    <location>
        <begin position="72"/>
        <end position="100"/>
    </location>
</feature>
<comment type="caution">
    <text evidence="2">The sequence shown here is derived from an EMBL/GenBank/DDBJ whole genome shotgun (WGS) entry which is preliminary data.</text>
</comment>
<evidence type="ECO:0000313" key="3">
    <source>
        <dbReference type="Proteomes" id="UP000299102"/>
    </source>
</evidence>
<keyword evidence="3" id="KW-1185">Reference proteome</keyword>
<proteinExistence type="predicted"/>
<evidence type="ECO:0000313" key="2">
    <source>
        <dbReference type="EMBL" id="GBP71511.1"/>
    </source>
</evidence>
<dbReference type="OrthoDB" id="6059368at2759"/>
<reference evidence="2 3" key="1">
    <citation type="journal article" date="2019" name="Commun. Biol.">
        <title>The bagworm genome reveals a unique fibroin gene that provides high tensile strength.</title>
        <authorList>
            <person name="Kono N."/>
            <person name="Nakamura H."/>
            <person name="Ohtoshi R."/>
            <person name="Tomita M."/>
            <person name="Numata K."/>
            <person name="Arakawa K."/>
        </authorList>
    </citation>
    <scope>NUCLEOTIDE SEQUENCE [LARGE SCALE GENOMIC DNA]</scope>
</reference>
<protein>
    <submittedName>
        <fullName evidence="2">Uncharacterized protein</fullName>
    </submittedName>
</protein>
<feature type="compositionally biased region" description="Basic and acidic residues" evidence="1">
    <location>
        <begin position="72"/>
        <end position="85"/>
    </location>
</feature>
<name>A0A4C1Y5L3_EUMVA</name>